<dbReference type="RefSeq" id="XP_040743379.1">
    <property type="nucleotide sequence ID" value="XM_040883715.1"/>
</dbReference>
<protein>
    <submittedName>
        <fullName evidence="2">Uncharacterized protein</fullName>
    </submittedName>
</protein>
<dbReference type="EMBL" id="MCFD01000007">
    <property type="protein sequence ID" value="ORX69691.1"/>
    <property type="molecule type" value="Genomic_DNA"/>
</dbReference>
<feature type="compositionally biased region" description="Low complexity" evidence="1">
    <location>
        <begin position="1"/>
        <end position="19"/>
    </location>
</feature>
<keyword evidence="3" id="KW-1185">Reference proteome</keyword>
<proteinExistence type="predicted"/>
<dbReference type="AlphaFoldDB" id="A0A1Y1W826"/>
<evidence type="ECO:0000313" key="3">
    <source>
        <dbReference type="Proteomes" id="UP000193922"/>
    </source>
</evidence>
<dbReference type="GeneID" id="63800363"/>
<reference evidence="2 3" key="1">
    <citation type="submission" date="2016-07" db="EMBL/GenBank/DDBJ databases">
        <title>Pervasive Adenine N6-methylation of Active Genes in Fungi.</title>
        <authorList>
            <consortium name="DOE Joint Genome Institute"/>
            <person name="Mondo S.J."/>
            <person name="Dannebaum R.O."/>
            <person name="Kuo R.C."/>
            <person name="Labutti K."/>
            <person name="Haridas S."/>
            <person name="Kuo A."/>
            <person name="Salamov A."/>
            <person name="Ahrendt S.R."/>
            <person name="Lipzen A."/>
            <person name="Sullivan W."/>
            <person name="Andreopoulos W.B."/>
            <person name="Clum A."/>
            <person name="Lindquist E."/>
            <person name="Daum C."/>
            <person name="Ramamoorthy G.K."/>
            <person name="Gryganskyi A."/>
            <person name="Culley D."/>
            <person name="Magnuson J.K."/>
            <person name="James T.Y."/>
            <person name="O'Malley M.A."/>
            <person name="Stajich J.E."/>
            <person name="Spatafora J.W."/>
            <person name="Visel A."/>
            <person name="Grigoriev I.V."/>
        </authorList>
    </citation>
    <scope>NUCLEOTIDE SEQUENCE [LARGE SCALE GENOMIC DNA]</scope>
    <source>
        <strain evidence="2 3">ATCC 12442</strain>
    </source>
</reference>
<evidence type="ECO:0000313" key="2">
    <source>
        <dbReference type="EMBL" id="ORX69691.1"/>
    </source>
</evidence>
<gene>
    <name evidence="2" type="ORF">DL89DRAFT_164724</name>
</gene>
<accession>A0A1Y1W826</accession>
<organism evidence="2 3">
    <name type="scientific">Linderina pennispora</name>
    <dbReference type="NCBI Taxonomy" id="61395"/>
    <lineage>
        <taxon>Eukaryota</taxon>
        <taxon>Fungi</taxon>
        <taxon>Fungi incertae sedis</taxon>
        <taxon>Zoopagomycota</taxon>
        <taxon>Kickxellomycotina</taxon>
        <taxon>Kickxellomycetes</taxon>
        <taxon>Kickxellales</taxon>
        <taxon>Kickxellaceae</taxon>
        <taxon>Linderina</taxon>
    </lineage>
</organism>
<dbReference type="Proteomes" id="UP000193922">
    <property type="component" value="Unassembled WGS sequence"/>
</dbReference>
<evidence type="ECO:0000256" key="1">
    <source>
        <dbReference type="SAM" id="MobiDB-lite"/>
    </source>
</evidence>
<comment type="caution">
    <text evidence="2">The sequence shown here is derived from an EMBL/GenBank/DDBJ whole genome shotgun (WGS) entry which is preliminary data.</text>
</comment>
<name>A0A1Y1W826_9FUNG</name>
<sequence>MFSMTAGSSSRCDSASARSTSDDRYLNGDFSSASIAPSNAGSANVTMRSCSWDSRIPTRSPSSAQIRPRMASAVSGACTAHASSRPIKRSRNQCSAWYPPTPKADELYEYWGSALTKSRTRPRSDVRTIAELVVLSSLARARIPFSCRFVTTTRSACSECCEGSGGHCASTFCTAGSVLLVSAGLHVAASTVDSSSRMSECKSKLSIRSRVLFFRLN</sequence>
<feature type="region of interest" description="Disordered" evidence="1">
    <location>
        <begin position="1"/>
        <end position="23"/>
    </location>
</feature>